<dbReference type="Pfam" id="PF10294">
    <property type="entry name" value="Methyltransf_16"/>
    <property type="match status" value="1"/>
</dbReference>
<dbReference type="InterPro" id="IPR019410">
    <property type="entry name" value="Methyltransf_16"/>
</dbReference>
<evidence type="ECO:0000313" key="11">
    <source>
        <dbReference type="EMBL" id="KAF7220197.1"/>
    </source>
</evidence>
<evidence type="ECO:0000256" key="9">
    <source>
        <dbReference type="ARBA" id="ARBA00023242"/>
    </source>
</evidence>
<evidence type="ECO:0000256" key="1">
    <source>
        <dbReference type="ARBA" id="ARBA00004123"/>
    </source>
</evidence>
<dbReference type="GO" id="GO:0005737">
    <property type="term" value="C:cytoplasm"/>
    <property type="evidence" value="ECO:0007669"/>
    <property type="project" value="UniProtKB-SubCell"/>
</dbReference>
<gene>
    <name evidence="11" type="primary">camkmt</name>
    <name evidence="11" type="ORF">G4P62_002958</name>
</gene>
<dbReference type="GO" id="GO:0032259">
    <property type="term" value="P:methylation"/>
    <property type="evidence" value="ECO:0007669"/>
    <property type="project" value="UniProtKB-KW"/>
</dbReference>
<dbReference type="Proteomes" id="UP000822369">
    <property type="component" value="Chromosome 6"/>
</dbReference>
<evidence type="ECO:0000256" key="5">
    <source>
        <dbReference type="ARBA" id="ARBA00022490"/>
    </source>
</evidence>
<dbReference type="AlphaFoldDB" id="A0A9D2YGK5"/>
<dbReference type="GO" id="GO:0018025">
    <property type="term" value="F:calmodulin-lysine N-methyltransferase activity"/>
    <property type="evidence" value="ECO:0007669"/>
    <property type="project" value="UniProtKB-EC"/>
</dbReference>
<evidence type="ECO:0000256" key="10">
    <source>
        <dbReference type="SAM" id="MobiDB-lite"/>
    </source>
</evidence>
<dbReference type="KEGG" id="nfu:107375795"/>
<dbReference type="EC" id="2.1.1.60" evidence="3"/>
<dbReference type="InterPro" id="IPR025800">
    <property type="entry name" value="CaM-Lys-N-MeTrfase"/>
</dbReference>
<dbReference type="PANTHER" id="PTHR13539:SF3">
    <property type="entry name" value="CALMODULIN-LYSINE N-METHYLTRANSFERASE"/>
    <property type="match status" value="1"/>
</dbReference>
<keyword evidence="7" id="KW-0808">Transferase</keyword>
<dbReference type="EMBL" id="JAAVVJ010000006">
    <property type="protein sequence ID" value="KAF7220197.1"/>
    <property type="molecule type" value="Genomic_DNA"/>
</dbReference>
<dbReference type="Gene3D" id="3.40.50.150">
    <property type="entry name" value="Vaccinia Virus protein VP39"/>
    <property type="match status" value="2"/>
</dbReference>
<evidence type="ECO:0000256" key="8">
    <source>
        <dbReference type="ARBA" id="ARBA00022691"/>
    </source>
</evidence>
<dbReference type="CDD" id="cd02440">
    <property type="entry name" value="AdoMet_MTases"/>
    <property type="match status" value="1"/>
</dbReference>
<dbReference type="InterPro" id="IPR029063">
    <property type="entry name" value="SAM-dependent_MTases_sf"/>
</dbReference>
<evidence type="ECO:0000256" key="3">
    <source>
        <dbReference type="ARBA" id="ARBA00011914"/>
    </source>
</evidence>
<comment type="caution">
    <text evidence="11">The sequence shown here is derived from an EMBL/GenBank/DDBJ whole genome shotgun (WGS) entry which is preliminary data.</text>
</comment>
<organism evidence="11 12">
    <name type="scientific">Nothobranchius furzeri</name>
    <name type="common">Turquoise killifish</name>
    <dbReference type="NCBI Taxonomy" id="105023"/>
    <lineage>
        <taxon>Eukaryota</taxon>
        <taxon>Metazoa</taxon>
        <taxon>Chordata</taxon>
        <taxon>Craniata</taxon>
        <taxon>Vertebrata</taxon>
        <taxon>Euteleostomi</taxon>
        <taxon>Actinopterygii</taxon>
        <taxon>Neopterygii</taxon>
        <taxon>Teleostei</taxon>
        <taxon>Neoteleostei</taxon>
        <taxon>Acanthomorphata</taxon>
        <taxon>Ovalentaria</taxon>
        <taxon>Atherinomorphae</taxon>
        <taxon>Cyprinodontiformes</taxon>
        <taxon>Nothobranchiidae</taxon>
        <taxon>Nothobranchius</taxon>
    </lineage>
</organism>
<evidence type="ECO:0000313" key="12">
    <source>
        <dbReference type="Proteomes" id="UP000822369"/>
    </source>
</evidence>
<proteinExistence type="predicted"/>
<dbReference type="GO" id="GO:0005634">
    <property type="term" value="C:nucleus"/>
    <property type="evidence" value="ECO:0007669"/>
    <property type="project" value="UniProtKB-SubCell"/>
</dbReference>
<dbReference type="PANTHER" id="PTHR13539">
    <property type="entry name" value="CALMODULIN-LYSINE N-METHYLTRANSFERASE"/>
    <property type="match status" value="1"/>
</dbReference>
<dbReference type="SUPFAM" id="SSF53335">
    <property type="entry name" value="S-adenosyl-L-methionine-dependent methyltransferases"/>
    <property type="match status" value="1"/>
</dbReference>
<evidence type="ECO:0000256" key="4">
    <source>
        <dbReference type="ARBA" id="ARBA00020594"/>
    </source>
</evidence>
<keyword evidence="6" id="KW-0489">Methyltransferase</keyword>
<reference evidence="11" key="1">
    <citation type="submission" date="2020-03" db="EMBL/GenBank/DDBJ databases">
        <title>Intra-Species Differences in Population Size shape Life History and Genome Evolution.</title>
        <authorList>
            <person name="Willemsen D."/>
            <person name="Cui R."/>
            <person name="Valenzano D.R."/>
        </authorList>
    </citation>
    <scope>NUCLEOTIDE SEQUENCE</scope>
    <source>
        <strain evidence="11">GRZ</strain>
        <tissue evidence="11">Whole</tissue>
    </source>
</reference>
<comment type="subcellular location">
    <subcellularLocation>
        <location evidence="2">Cytoplasm</location>
    </subcellularLocation>
    <subcellularLocation>
        <location evidence="1">Nucleus</location>
    </subcellularLocation>
</comment>
<sequence>MERDSTGSAEEPEPVSCRDNISEDTCTAKTYTSLGGTCGATPVAQARWTLLRQVLRQKQSDSPEVKQVSVRRFATFDLFRRKQVAAQDRSNTSDDQWVEYRSVYFPEYSAFLRDNLGPLRVNEVLNSFDNTGNVCVWPSEEVMAHYCLQKRHIFKCHVSPVSLTAIPPPSRCELLSRSSFHNGTPGGGLWQSTRTSSSWLGRMSRYMVMSLLCACVQMFAPSKKCFWFCSFVRCCLIPLSFSCLPGSQVAISADVKEVLLSDGNEKSIQNVRGLLERNRLAGKFGSTHVFSRVVRWDCEMDISALEGHFDVVMCADCLFLDQYRASLVDAVRRLLRPNGTALVFAPLRGETLTRFCQLAQQVGLYVSQRQQYDAQVWGVHLKMLKEGKQVYDENIHYPLLITLTKEPQPVHHAE</sequence>
<evidence type="ECO:0000256" key="2">
    <source>
        <dbReference type="ARBA" id="ARBA00004496"/>
    </source>
</evidence>
<dbReference type="OMA" id="WYYLAPQ"/>
<keyword evidence="5" id="KW-0963">Cytoplasm</keyword>
<evidence type="ECO:0000256" key="7">
    <source>
        <dbReference type="ARBA" id="ARBA00022679"/>
    </source>
</evidence>
<keyword evidence="8" id="KW-0949">S-adenosyl-L-methionine</keyword>
<name>A0A9D2YGK5_NOTFU</name>
<evidence type="ECO:0000256" key="6">
    <source>
        <dbReference type="ARBA" id="ARBA00022603"/>
    </source>
</evidence>
<accession>A0A9D2YGK5</accession>
<feature type="region of interest" description="Disordered" evidence="10">
    <location>
        <begin position="1"/>
        <end position="20"/>
    </location>
</feature>
<protein>
    <recommendedName>
        <fullName evidence="4">Calmodulin-lysine N-methyltransferase</fullName>
        <ecNumber evidence="3">2.1.1.60</ecNumber>
    </recommendedName>
</protein>
<keyword evidence="9" id="KW-0539">Nucleus</keyword>